<feature type="domain" description="Mab-21-like HhH/H2TH-like" evidence="3">
    <location>
        <begin position="264"/>
        <end position="357"/>
    </location>
</feature>
<dbReference type="OrthoDB" id="6130400at2759"/>
<dbReference type="PANTHER" id="PTHR10656">
    <property type="entry name" value="CELL FATE DETERMINING PROTEIN MAB21-RELATED"/>
    <property type="match status" value="1"/>
</dbReference>
<evidence type="ECO:0000313" key="4">
    <source>
        <dbReference type="EMBL" id="VDI51524.1"/>
    </source>
</evidence>
<evidence type="ECO:0000256" key="1">
    <source>
        <dbReference type="ARBA" id="ARBA00008307"/>
    </source>
</evidence>
<gene>
    <name evidence="4" type="ORF">MGAL_10B072555</name>
</gene>
<keyword evidence="5" id="KW-1185">Reference proteome</keyword>
<dbReference type="EMBL" id="UYJE01007075">
    <property type="protein sequence ID" value="VDI51524.1"/>
    <property type="molecule type" value="Genomic_DNA"/>
</dbReference>
<evidence type="ECO:0000259" key="2">
    <source>
        <dbReference type="Pfam" id="PF03281"/>
    </source>
</evidence>
<sequence>MHNFLYKVVLKDYYVYPEIFKIVGLDDVTPKLSILLYRYMCQNIVGSEDHVKRIRLMNAVRDDIASNKKCIFITSGSFGEVLDMRGSDLDIMFVDSTAQVYDHEHSSLKFNPNIPHFSIEKDDVKAGFTHLRLEYSKDPNVYKYCEKYKGYYYLSSALFKLLYLVNDKSTKLHGPCIFFKKDDIDCAFCFHCKTWLSSAEEWITRPNNSWPSDDVKQSIVKHGVLFVPIGVKESPKEDIEWRMSFSVGEKLLIHSFTHTQLLCYALLKIVLKDLIDSCSECKNLLCSYFMKTIMFWLSEEHPQSIWEPDNIIPCFVLCFNRLIYCVEHSVCVHYFIPESNMFENKIEGRDREILLKKLYSLHSYGWRCILFSDQISNFYVSMLNVQNKTHRVHFNEIAKILTSKSFLIAHHSYNFRIRELEYMKKRTIQQVLCVKSSIKHIYKNYISMWYKMHSQEITLDSRIGDNRYRYKQYKSCLGSLLKNVYHDAVSGWLMIASLFYKTKQYRNALDIIKYSLSKCTHEKLFRCRTLSDIQYKTLKLQSFQKQSFESMQKVMFIDTVLFPKNSTLLPDELQMVGSNDTHYFPSTAYAYFLNFLCDHHLNNFTQCNDSLQVLELVAKELYLIGDNCSITGAFTMCGYGYLLFGNKKYARHVLLYCVEKLPAKPYNNTAKTLLAMC</sequence>
<dbReference type="Gene3D" id="1.10.1410.40">
    <property type="match status" value="1"/>
</dbReference>
<dbReference type="Pfam" id="PF20266">
    <property type="entry name" value="Mab-21_C"/>
    <property type="match status" value="1"/>
</dbReference>
<dbReference type="AlphaFoldDB" id="A0A8B6FLB0"/>
<dbReference type="Proteomes" id="UP000596742">
    <property type="component" value="Unassembled WGS sequence"/>
</dbReference>
<reference evidence="4" key="1">
    <citation type="submission" date="2018-11" db="EMBL/GenBank/DDBJ databases">
        <authorList>
            <person name="Alioto T."/>
            <person name="Alioto T."/>
        </authorList>
    </citation>
    <scope>NUCLEOTIDE SEQUENCE</scope>
</reference>
<evidence type="ECO:0000313" key="5">
    <source>
        <dbReference type="Proteomes" id="UP000596742"/>
    </source>
</evidence>
<comment type="caution">
    <text evidence="4">The sequence shown here is derived from an EMBL/GenBank/DDBJ whole genome shotgun (WGS) entry which is preliminary data.</text>
</comment>
<proteinExistence type="inferred from homology"/>
<evidence type="ECO:0000259" key="3">
    <source>
        <dbReference type="Pfam" id="PF20266"/>
    </source>
</evidence>
<feature type="domain" description="Mab-21-like nucleotidyltransferase" evidence="2">
    <location>
        <begin position="183"/>
        <end position="254"/>
    </location>
</feature>
<dbReference type="InterPro" id="IPR024810">
    <property type="entry name" value="MAB21L/cGLR"/>
</dbReference>
<dbReference type="SMART" id="SM01265">
    <property type="entry name" value="Mab-21"/>
    <property type="match status" value="1"/>
</dbReference>
<evidence type="ECO:0008006" key="6">
    <source>
        <dbReference type="Google" id="ProtNLM"/>
    </source>
</evidence>
<accession>A0A8B6FLB0</accession>
<protein>
    <recommendedName>
        <fullName evidence="6">Mab-21-like HhH/H2TH-like domain-containing protein</fullName>
    </recommendedName>
</protein>
<dbReference type="Pfam" id="PF03281">
    <property type="entry name" value="Mab-21"/>
    <property type="match status" value="1"/>
</dbReference>
<dbReference type="InterPro" id="IPR046903">
    <property type="entry name" value="Mab-21-like_nuc_Trfase"/>
</dbReference>
<organism evidence="4 5">
    <name type="scientific">Mytilus galloprovincialis</name>
    <name type="common">Mediterranean mussel</name>
    <dbReference type="NCBI Taxonomy" id="29158"/>
    <lineage>
        <taxon>Eukaryota</taxon>
        <taxon>Metazoa</taxon>
        <taxon>Spiralia</taxon>
        <taxon>Lophotrochozoa</taxon>
        <taxon>Mollusca</taxon>
        <taxon>Bivalvia</taxon>
        <taxon>Autobranchia</taxon>
        <taxon>Pteriomorphia</taxon>
        <taxon>Mytilida</taxon>
        <taxon>Mytiloidea</taxon>
        <taxon>Mytilidae</taxon>
        <taxon>Mytilinae</taxon>
        <taxon>Mytilus</taxon>
    </lineage>
</organism>
<name>A0A8B6FLB0_MYTGA</name>
<comment type="similarity">
    <text evidence="1">Belongs to the mab-21 family.</text>
</comment>
<dbReference type="PANTHER" id="PTHR10656:SF69">
    <property type="entry name" value="MAB-21-LIKE HHH_H2TH-LIKE DOMAIN-CONTAINING PROTEIN"/>
    <property type="match status" value="1"/>
</dbReference>
<dbReference type="InterPro" id="IPR046906">
    <property type="entry name" value="Mab-21_HhH/H2TH-like"/>
</dbReference>